<dbReference type="SUPFAM" id="SSF47616">
    <property type="entry name" value="GST C-terminal domain-like"/>
    <property type="match status" value="1"/>
</dbReference>
<evidence type="ECO:0000259" key="3">
    <source>
        <dbReference type="PROSITE" id="PS50405"/>
    </source>
</evidence>
<dbReference type="InterPro" id="IPR036249">
    <property type="entry name" value="Thioredoxin-like_sf"/>
</dbReference>
<dbReference type="InterPro" id="IPR040079">
    <property type="entry name" value="Glutathione_S-Trfase"/>
</dbReference>
<comment type="caution">
    <text evidence="4">The sequence shown here is derived from an EMBL/GenBank/DDBJ whole genome shotgun (WGS) entry which is preliminary data.</text>
</comment>
<dbReference type="SUPFAM" id="SSF52833">
    <property type="entry name" value="Thioredoxin-like"/>
    <property type="match status" value="1"/>
</dbReference>
<feature type="domain" description="GST N-terminal" evidence="2">
    <location>
        <begin position="9"/>
        <end position="90"/>
    </location>
</feature>
<gene>
    <name evidence="4" type="ORF">SNE35_02815</name>
</gene>
<evidence type="ECO:0000313" key="4">
    <source>
        <dbReference type="EMBL" id="MDY0743414.1"/>
    </source>
</evidence>
<evidence type="ECO:0000313" key="5">
    <source>
        <dbReference type="Proteomes" id="UP001285263"/>
    </source>
</evidence>
<name>A0ABU5DDT3_9BURK</name>
<dbReference type="InterPro" id="IPR036282">
    <property type="entry name" value="Glutathione-S-Trfase_C_sf"/>
</dbReference>
<comment type="similarity">
    <text evidence="1">Belongs to the GST superfamily.</text>
</comment>
<dbReference type="SFLD" id="SFLDG00358">
    <property type="entry name" value="Main_(cytGST)"/>
    <property type="match status" value="1"/>
</dbReference>
<evidence type="ECO:0000256" key="1">
    <source>
        <dbReference type="RuleBase" id="RU003494"/>
    </source>
</evidence>
<dbReference type="Pfam" id="PF02798">
    <property type="entry name" value="GST_N"/>
    <property type="match status" value="1"/>
</dbReference>
<dbReference type="Gene3D" id="3.40.30.10">
    <property type="entry name" value="Glutaredoxin"/>
    <property type="match status" value="1"/>
</dbReference>
<accession>A0ABU5DDT3</accession>
<dbReference type="Proteomes" id="UP001285263">
    <property type="component" value="Unassembled WGS sequence"/>
</dbReference>
<dbReference type="PANTHER" id="PTHR44051:SF2">
    <property type="entry name" value="HYPOTHETICAL GLUTATHIONE S-TRANSFERASE LIKE PROTEIN"/>
    <property type="match status" value="1"/>
</dbReference>
<proteinExistence type="inferred from homology"/>
<evidence type="ECO:0000259" key="2">
    <source>
        <dbReference type="PROSITE" id="PS50404"/>
    </source>
</evidence>
<dbReference type="PANTHER" id="PTHR44051">
    <property type="entry name" value="GLUTATHIONE S-TRANSFERASE-RELATED"/>
    <property type="match status" value="1"/>
</dbReference>
<dbReference type="EMBL" id="JAXCLA010000001">
    <property type="protein sequence ID" value="MDY0743414.1"/>
    <property type="molecule type" value="Genomic_DNA"/>
</dbReference>
<dbReference type="Pfam" id="PF00043">
    <property type="entry name" value="GST_C"/>
    <property type="match status" value="1"/>
</dbReference>
<dbReference type="SFLD" id="SFLDG01151">
    <property type="entry name" value="Main.2:_Nu-like"/>
    <property type="match status" value="1"/>
</dbReference>
<keyword evidence="5" id="KW-1185">Reference proteome</keyword>
<protein>
    <submittedName>
        <fullName evidence="4">Glutathione S-transferase family protein</fullName>
    </submittedName>
</protein>
<reference evidence="4 5" key="1">
    <citation type="submission" date="2023-11" db="EMBL/GenBank/DDBJ databases">
        <title>Paucibacter sp. nov., isolated from fresh soil in Korea.</title>
        <authorList>
            <person name="Le N.T.T."/>
        </authorList>
    </citation>
    <scope>NUCLEOTIDE SEQUENCE [LARGE SCALE GENOMIC DNA]</scope>
    <source>
        <strain evidence="4 5">R3-3</strain>
    </source>
</reference>
<dbReference type="SFLD" id="SFLDS00019">
    <property type="entry name" value="Glutathione_Transferase_(cytos"/>
    <property type="match status" value="1"/>
</dbReference>
<dbReference type="InterPro" id="IPR004046">
    <property type="entry name" value="GST_C"/>
</dbReference>
<dbReference type="Gene3D" id="1.20.1050.10">
    <property type="match status" value="1"/>
</dbReference>
<dbReference type="RefSeq" id="WP_320421299.1">
    <property type="nucleotide sequence ID" value="NZ_JAXCLA010000001.1"/>
</dbReference>
<sequence>MNVEVSPAQPLRLYRAFISGHCHRVELMLSLLGLPYENVEVNLRAGEQRQPAFLALNPLGQVPVLEDGDTALADSNAILVYLVRRYAPGSAWLPEDPVAAARLQRWFSLAASLLDYGTATARYSALIGRPVTDENRSEGHRLLALMEAQLAATPWLLGGDAPTLADIALYSYNSQAGIGGIALDDYPAVRAWLTRIEALPGFIPLPSRLVS</sequence>
<dbReference type="PROSITE" id="PS50405">
    <property type="entry name" value="GST_CTER"/>
    <property type="match status" value="1"/>
</dbReference>
<dbReference type="PROSITE" id="PS50404">
    <property type="entry name" value="GST_NTER"/>
    <property type="match status" value="1"/>
</dbReference>
<dbReference type="InterPro" id="IPR004045">
    <property type="entry name" value="Glutathione_S-Trfase_N"/>
</dbReference>
<dbReference type="CDD" id="cd03056">
    <property type="entry name" value="GST_N_4"/>
    <property type="match status" value="1"/>
</dbReference>
<feature type="domain" description="GST C-terminal" evidence="3">
    <location>
        <begin position="96"/>
        <end position="211"/>
    </location>
</feature>
<organism evidence="4 5">
    <name type="scientific">Roseateles agri</name>
    <dbReference type="NCBI Taxonomy" id="3098619"/>
    <lineage>
        <taxon>Bacteria</taxon>
        <taxon>Pseudomonadati</taxon>
        <taxon>Pseudomonadota</taxon>
        <taxon>Betaproteobacteria</taxon>
        <taxon>Burkholderiales</taxon>
        <taxon>Sphaerotilaceae</taxon>
        <taxon>Roseateles</taxon>
    </lineage>
</organism>
<dbReference type="InterPro" id="IPR010987">
    <property type="entry name" value="Glutathione-S-Trfase_C-like"/>
</dbReference>